<proteinExistence type="predicted"/>
<protein>
    <submittedName>
        <fullName evidence="2">Uncharacterized protein</fullName>
    </submittedName>
</protein>
<accession>A0ABS9QP81</accession>
<evidence type="ECO:0000256" key="1">
    <source>
        <dbReference type="SAM" id="SignalP"/>
    </source>
</evidence>
<organism evidence="2 3">
    <name type="scientific">Mesorhizobium retamae</name>
    <dbReference type="NCBI Taxonomy" id="2912854"/>
    <lineage>
        <taxon>Bacteria</taxon>
        <taxon>Pseudomonadati</taxon>
        <taxon>Pseudomonadota</taxon>
        <taxon>Alphaproteobacteria</taxon>
        <taxon>Hyphomicrobiales</taxon>
        <taxon>Phyllobacteriaceae</taxon>
        <taxon>Mesorhizobium</taxon>
    </lineage>
</organism>
<keyword evidence="3" id="KW-1185">Reference proteome</keyword>
<keyword evidence="1" id="KW-0732">Signal</keyword>
<sequence length="114" mass="12314">MFKILVTLVLAVLGAGAHAADRPSLNDLADRGFTPVAGGYLTMKRVFLVVPTWTGFAAQSDPVVSMSGEGPIPTGELLDIIGRKGVFVRMAKQAEEYVCVYYKTEICYRVTSAQ</sequence>
<comment type="caution">
    <text evidence="2">The sequence shown here is derived from an EMBL/GenBank/DDBJ whole genome shotgun (WGS) entry which is preliminary data.</text>
</comment>
<dbReference type="RefSeq" id="WP_239370626.1">
    <property type="nucleotide sequence ID" value="NZ_JAKREW010000072.1"/>
</dbReference>
<feature type="signal peptide" evidence="1">
    <location>
        <begin position="1"/>
        <end position="19"/>
    </location>
</feature>
<feature type="chain" id="PRO_5046427409" evidence="1">
    <location>
        <begin position="20"/>
        <end position="114"/>
    </location>
</feature>
<dbReference type="EMBL" id="JAKREW010000072">
    <property type="protein sequence ID" value="MCG7509130.1"/>
    <property type="molecule type" value="Genomic_DNA"/>
</dbReference>
<dbReference type="Proteomes" id="UP001201701">
    <property type="component" value="Unassembled WGS sequence"/>
</dbReference>
<evidence type="ECO:0000313" key="3">
    <source>
        <dbReference type="Proteomes" id="UP001201701"/>
    </source>
</evidence>
<name>A0ABS9QP81_9HYPH</name>
<gene>
    <name evidence="2" type="ORF">L4923_29265</name>
</gene>
<reference evidence="2 3" key="1">
    <citation type="submission" date="2022-02" db="EMBL/GenBank/DDBJ databases">
        <title>Draft genome sequence of Mezorhizobium retamae strain IRAMC:0171 isolated from Retama raetam nodules.</title>
        <authorList>
            <person name="Bengaied R."/>
            <person name="Sbissi I."/>
            <person name="Huber K."/>
            <person name="Ghodbane F."/>
            <person name="Nouioui I."/>
            <person name="Tarhouni M."/>
            <person name="Gtari M."/>
        </authorList>
    </citation>
    <scope>NUCLEOTIDE SEQUENCE [LARGE SCALE GENOMIC DNA]</scope>
    <source>
        <strain evidence="2 3">IRAMC:0171</strain>
    </source>
</reference>
<evidence type="ECO:0000313" key="2">
    <source>
        <dbReference type="EMBL" id="MCG7509130.1"/>
    </source>
</evidence>